<evidence type="ECO:0000313" key="2">
    <source>
        <dbReference type="Proteomes" id="UP000241764"/>
    </source>
</evidence>
<reference evidence="2" key="1">
    <citation type="submission" date="2017-11" db="EMBL/GenBank/DDBJ databases">
        <authorList>
            <person name="Kuznetsova I."/>
            <person name="Sazanova A."/>
            <person name="Chirak E."/>
            <person name="Safronova V."/>
            <person name="Willems A."/>
        </authorList>
    </citation>
    <scope>NUCLEOTIDE SEQUENCE [LARGE SCALE GENOMIC DNA]</scope>
    <source>
        <strain evidence="2">CCBAU 03422</strain>
    </source>
</reference>
<dbReference type="Proteomes" id="UP000241764">
    <property type="component" value="Unassembled WGS sequence"/>
</dbReference>
<accession>A0A2P7BF84</accession>
<gene>
    <name evidence="1" type="ORF">CU103_08630</name>
</gene>
<dbReference type="EMBL" id="PGGM01000003">
    <property type="protein sequence ID" value="PSH65088.1"/>
    <property type="molecule type" value="Genomic_DNA"/>
</dbReference>
<proteinExistence type="predicted"/>
<organism evidence="1 2">
    <name type="scientific">Phyllobacterium sophorae</name>
    <dbReference type="NCBI Taxonomy" id="1520277"/>
    <lineage>
        <taxon>Bacteria</taxon>
        <taxon>Pseudomonadati</taxon>
        <taxon>Pseudomonadota</taxon>
        <taxon>Alphaproteobacteria</taxon>
        <taxon>Hyphomicrobiales</taxon>
        <taxon>Phyllobacteriaceae</taxon>
        <taxon>Phyllobacterium</taxon>
    </lineage>
</organism>
<keyword evidence="2" id="KW-1185">Reference proteome</keyword>
<protein>
    <submittedName>
        <fullName evidence="1">Uncharacterized protein</fullName>
    </submittedName>
</protein>
<comment type="caution">
    <text evidence="1">The sequence shown here is derived from an EMBL/GenBank/DDBJ whole genome shotgun (WGS) entry which is preliminary data.</text>
</comment>
<sequence>MFRSNGHFQKAKNVPFGSIVIAKRHGVSFPGLVFGWGEADNEDMYILNLDDPASQAFSPPSNDPVFELENCRFVAYGEPSTVEFGAATNGHAGWIGVGAGSTFLLMHHEPTPMAVNIDTGLVQIGAPLNIQGFLTGWNVVQLIGTAEHSIAAFRY</sequence>
<dbReference type="AlphaFoldDB" id="A0A2P7BF84"/>
<name>A0A2P7BF84_9HYPH</name>
<evidence type="ECO:0000313" key="1">
    <source>
        <dbReference type="EMBL" id="PSH65088.1"/>
    </source>
</evidence>
<dbReference type="RefSeq" id="WP_106663503.1">
    <property type="nucleotide sequence ID" value="NZ_PGGM01000003.1"/>
</dbReference>